<dbReference type="GO" id="GO:0004814">
    <property type="term" value="F:arginine-tRNA ligase activity"/>
    <property type="evidence" value="ECO:0007669"/>
    <property type="project" value="UniProtKB-UniRule"/>
</dbReference>
<evidence type="ECO:0000256" key="7">
    <source>
        <dbReference type="ARBA" id="ARBA00022840"/>
    </source>
</evidence>
<dbReference type="Pfam" id="PF00750">
    <property type="entry name" value="tRNA-synt_1d"/>
    <property type="match status" value="1"/>
</dbReference>
<dbReference type="SMART" id="SM00836">
    <property type="entry name" value="DALR_1"/>
    <property type="match status" value="1"/>
</dbReference>
<evidence type="ECO:0000256" key="8">
    <source>
        <dbReference type="ARBA" id="ARBA00022917"/>
    </source>
</evidence>
<accession>A0A6I3S4T3</accession>
<protein>
    <recommendedName>
        <fullName evidence="11">Arginine--tRNA ligase</fullName>
        <ecNumber evidence="11">6.1.1.19</ecNumber>
    </recommendedName>
    <alternativeName>
        <fullName evidence="11">Arginyl-tRNA synthetase</fullName>
        <shortName evidence="11">ArgRS</shortName>
    </alternativeName>
</protein>
<dbReference type="RefSeq" id="WP_155165396.1">
    <property type="nucleotide sequence ID" value="NZ_CALFDP010000055.1"/>
</dbReference>
<dbReference type="Gene3D" id="3.40.50.620">
    <property type="entry name" value="HUPs"/>
    <property type="match status" value="1"/>
</dbReference>
<dbReference type="InterPro" id="IPR009080">
    <property type="entry name" value="tRNAsynth_Ia_anticodon-bd"/>
</dbReference>
<evidence type="ECO:0000256" key="9">
    <source>
        <dbReference type="ARBA" id="ARBA00023146"/>
    </source>
</evidence>
<keyword evidence="6 11" id="KW-0547">Nucleotide-binding</keyword>
<dbReference type="SMART" id="SM01016">
    <property type="entry name" value="Arg_tRNA_synt_N"/>
    <property type="match status" value="1"/>
</dbReference>
<dbReference type="InterPro" id="IPR014729">
    <property type="entry name" value="Rossmann-like_a/b/a_fold"/>
</dbReference>
<dbReference type="InterPro" id="IPR001278">
    <property type="entry name" value="Arg-tRNA-ligase"/>
</dbReference>
<evidence type="ECO:0000313" key="16">
    <source>
        <dbReference type="Proteomes" id="UP000462362"/>
    </source>
</evidence>
<dbReference type="PROSITE" id="PS00178">
    <property type="entry name" value="AA_TRNA_LIGASE_I"/>
    <property type="match status" value="1"/>
</dbReference>
<dbReference type="NCBIfam" id="TIGR00456">
    <property type="entry name" value="argS"/>
    <property type="match status" value="1"/>
</dbReference>
<organism evidence="15 16">
    <name type="scientific">Parasutterella excrementihominis</name>
    <dbReference type="NCBI Taxonomy" id="487175"/>
    <lineage>
        <taxon>Bacteria</taxon>
        <taxon>Pseudomonadati</taxon>
        <taxon>Pseudomonadota</taxon>
        <taxon>Betaproteobacteria</taxon>
        <taxon>Burkholderiales</taxon>
        <taxon>Sutterellaceae</taxon>
        <taxon>Parasutterella</taxon>
    </lineage>
</organism>
<reference evidence="15 16" key="1">
    <citation type="journal article" date="2019" name="Nat. Med.">
        <title>A library of human gut bacterial isolates paired with longitudinal multiomics data enables mechanistic microbiome research.</title>
        <authorList>
            <person name="Poyet M."/>
            <person name="Groussin M."/>
            <person name="Gibbons S.M."/>
            <person name="Avila-Pacheco J."/>
            <person name="Jiang X."/>
            <person name="Kearney S.M."/>
            <person name="Perrotta A.R."/>
            <person name="Berdy B."/>
            <person name="Zhao S."/>
            <person name="Lieberman T.D."/>
            <person name="Swanson P.K."/>
            <person name="Smith M."/>
            <person name="Roesemann S."/>
            <person name="Alexander J.E."/>
            <person name="Rich S.A."/>
            <person name="Livny J."/>
            <person name="Vlamakis H."/>
            <person name="Clish C."/>
            <person name="Bullock K."/>
            <person name="Deik A."/>
            <person name="Scott J."/>
            <person name="Pierce K.A."/>
            <person name="Xavier R.J."/>
            <person name="Alm E.J."/>
        </authorList>
    </citation>
    <scope>NUCLEOTIDE SEQUENCE [LARGE SCALE GENOMIC DNA]</scope>
    <source>
        <strain evidence="15 16">BIOML-A2</strain>
    </source>
</reference>
<evidence type="ECO:0000256" key="11">
    <source>
        <dbReference type="HAMAP-Rule" id="MF_00123"/>
    </source>
</evidence>
<evidence type="ECO:0000256" key="4">
    <source>
        <dbReference type="ARBA" id="ARBA00022490"/>
    </source>
</evidence>
<dbReference type="Gene3D" id="1.10.730.10">
    <property type="entry name" value="Isoleucyl-tRNA Synthetase, Domain 1"/>
    <property type="match status" value="1"/>
</dbReference>
<keyword evidence="5 11" id="KW-0436">Ligase</keyword>
<evidence type="ECO:0000256" key="2">
    <source>
        <dbReference type="ARBA" id="ARBA00005594"/>
    </source>
</evidence>
<dbReference type="PANTHER" id="PTHR11956">
    <property type="entry name" value="ARGINYL-TRNA SYNTHETASE"/>
    <property type="match status" value="1"/>
</dbReference>
<dbReference type="InterPro" id="IPR035684">
    <property type="entry name" value="ArgRS_core"/>
</dbReference>
<dbReference type="GO" id="GO:0006420">
    <property type="term" value="P:arginyl-tRNA aminoacylation"/>
    <property type="evidence" value="ECO:0007669"/>
    <property type="project" value="UniProtKB-UniRule"/>
</dbReference>
<feature type="domain" description="DALR anticodon binding" evidence="13">
    <location>
        <begin position="447"/>
        <end position="570"/>
    </location>
</feature>
<sequence length="581" mass="64311">MLASQKTKITELFKNALAAVGAPENTKIVLERPKQQSHGDIACTVALQCAKAMKQPPRVIAEKLVEELRKETADSEMFSAIEIAGPGFINLKLAPSLKQDVVREILKEGPAYGCSDAHTGESILLEYVSANPTGPLHLGHARQGALGDVLSRMLKSQGWAVTREFYYNDAGNQIHNLAISVQARCYELQNKPFEFPEDGYKGAYVLDIAQDFLAKKPIHTFDGNVVESSGNPDDLENIRAYAVAYLREEQHKDLTALGVAFDNYYLESSLYSDGRVAKAVQAIRNAGKTYEKDGALWFKSTDYGDDKDRVMRKADGSYTYFVPDVAYHLAKFERGFNRALNIQGSDHHGTVARVRAGIQAASGDFGFNIPKTFPEYMLHKMLQVVKDGQPVKMSKRSGTYVTLSDLVNWVGKDAARLFMVNRRADAEFVFDVDLALSQSDENPVYYLQYAHARICSVFAQAQEKGIEVPSVEEMASEDLSSLTAPTELRLMSKLSDFPTALANGTEDLSPLALVTYLKELAADFHSFYNAERVLVDDEKLRNARLALLVATRQVLRNGLEILGVSAPERLSRADQPADSTK</sequence>
<comment type="subcellular location">
    <subcellularLocation>
        <location evidence="1 11">Cytoplasm</location>
    </subcellularLocation>
</comment>
<comment type="caution">
    <text evidence="15">The sequence shown here is derived from an EMBL/GenBank/DDBJ whole genome shotgun (WGS) entry which is preliminary data.</text>
</comment>
<dbReference type="InterPro" id="IPR001412">
    <property type="entry name" value="aa-tRNA-synth_I_CS"/>
</dbReference>
<dbReference type="AlphaFoldDB" id="A0A6I3S4T3"/>
<keyword evidence="4 11" id="KW-0963">Cytoplasm</keyword>
<dbReference type="InterPro" id="IPR036695">
    <property type="entry name" value="Arg-tRNA-synth_N_sf"/>
</dbReference>
<dbReference type="Pfam" id="PF03485">
    <property type="entry name" value="Arg_tRNA_synt_N"/>
    <property type="match status" value="1"/>
</dbReference>
<comment type="catalytic activity">
    <reaction evidence="10 11">
        <text>tRNA(Arg) + L-arginine + ATP = L-arginyl-tRNA(Arg) + AMP + diphosphate</text>
        <dbReference type="Rhea" id="RHEA:20301"/>
        <dbReference type="Rhea" id="RHEA-COMP:9658"/>
        <dbReference type="Rhea" id="RHEA-COMP:9673"/>
        <dbReference type="ChEBI" id="CHEBI:30616"/>
        <dbReference type="ChEBI" id="CHEBI:32682"/>
        <dbReference type="ChEBI" id="CHEBI:33019"/>
        <dbReference type="ChEBI" id="CHEBI:78442"/>
        <dbReference type="ChEBI" id="CHEBI:78513"/>
        <dbReference type="ChEBI" id="CHEBI:456215"/>
        <dbReference type="EC" id="6.1.1.19"/>
    </reaction>
</comment>
<dbReference type="SUPFAM" id="SSF52374">
    <property type="entry name" value="Nucleotidylyl transferase"/>
    <property type="match status" value="1"/>
</dbReference>
<dbReference type="SUPFAM" id="SSF55190">
    <property type="entry name" value="Arginyl-tRNA synthetase (ArgRS), N-terminal 'additional' domain"/>
    <property type="match status" value="1"/>
</dbReference>
<dbReference type="EC" id="6.1.1.19" evidence="11"/>
<evidence type="ECO:0000256" key="12">
    <source>
        <dbReference type="RuleBase" id="RU363038"/>
    </source>
</evidence>
<dbReference type="PRINTS" id="PR01038">
    <property type="entry name" value="TRNASYNTHARG"/>
</dbReference>
<evidence type="ECO:0000313" key="15">
    <source>
        <dbReference type="EMBL" id="MTU42878.1"/>
    </source>
</evidence>
<feature type="domain" description="Arginyl tRNA synthetase N-terminal" evidence="14">
    <location>
        <begin position="7"/>
        <end position="93"/>
    </location>
</feature>
<dbReference type="PANTHER" id="PTHR11956:SF5">
    <property type="entry name" value="ARGININE--TRNA LIGASE, CYTOPLASMIC"/>
    <property type="match status" value="1"/>
</dbReference>
<evidence type="ECO:0000256" key="1">
    <source>
        <dbReference type="ARBA" id="ARBA00004496"/>
    </source>
</evidence>
<dbReference type="EMBL" id="WNCL01000009">
    <property type="protein sequence ID" value="MTU42878.1"/>
    <property type="molecule type" value="Genomic_DNA"/>
</dbReference>
<keyword evidence="7 11" id="KW-0067">ATP-binding</keyword>
<dbReference type="CDD" id="cd07956">
    <property type="entry name" value="Anticodon_Ia_Arg"/>
    <property type="match status" value="1"/>
</dbReference>
<keyword evidence="8 11" id="KW-0648">Protein biosynthesis</keyword>
<comment type="subunit">
    <text evidence="3 11">Monomer.</text>
</comment>
<evidence type="ECO:0000259" key="13">
    <source>
        <dbReference type="SMART" id="SM00836"/>
    </source>
</evidence>
<dbReference type="HAMAP" id="MF_00123">
    <property type="entry name" value="Arg_tRNA_synth"/>
    <property type="match status" value="1"/>
</dbReference>
<name>A0A6I3S4T3_9BURK</name>
<dbReference type="Proteomes" id="UP000462362">
    <property type="component" value="Unassembled WGS sequence"/>
</dbReference>
<gene>
    <name evidence="11" type="primary">argS</name>
    <name evidence="15" type="ORF">GMD42_04455</name>
</gene>
<evidence type="ECO:0000256" key="6">
    <source>
        <dbReference type="ARBA" id="ARBA00022741"/>
    </source>
</evidence>
<keyword evidence="9 11" id="KW-0030">Aminoacyl-tRNA synthetase</keyword>
<dbReference type="CDD" id="cd00671">
    <property type="entry name" value="ArgRS_core"/>
    <property type="match status" value="1"/>
</dbReference>
<dbReference type="GO" id="GO:0005737">
    <property type="term" value="C:cytoplasm"/>
    <property type="evidence" value="ECO:0007669"/>
    <property type="project" value="UniProtKB-SubCell"/>
</dbReference>
<proteinExistence type="inferred from homology"/>
<dbReference type="GO" id="GO:0005524">
    <property type="term" value="F:ATP binding"/>
    <property type="evidence" value="ECO:0007669"/>
    <property type="project" value="UniProtKB-UniRule"/>
</dbReference>
<feature type="short sequence motif" description="'HIGH' region" evidence="11">
    <location>
        <begin position="130"/>
        <end position="140"/>
    </location>
</feature>
<evidence type="ECO:0000256" key="5">
    <source>
        <dbReference type="ARBA" id="ARBA00022598"/>
    </source>
</evidence>
<dbReference type="InterPro" id="IPR005148">
    <property type="entry name" value="Arg-tRNA-synth_N"/>
</dbReference>
<dbReference type="SUPFAM" id="SSF47323">
    <property type="entry name" value="Anticodon-binding domain of a subclass of class I aminoacyl-tRNA synthetases"/>
    <property type="match status" value="1"/>
</dbReference>
<dbReference type="FunFam" id="3.40.50.620:FF:000062">
    <property type="entry name" value="Arginine--tRNA ligase"/>
    <property type="match status" value="1"/>
</dbReference>
<dbReference type="Pfam" id="PF05746">
    <property type="entry name" value="DALR_1"/>
    <property type="match status" value="1"/>
</dbReference>
<evidence type="ECO:0000256" key="3">
    <source>
        <dbReference type="ARBA" id="ARBA00011245"/>
    </source>
</evidence>
<evidence type="ECO:0000259" key="14">
    <source>
        <dbReference type="SMART" id="SM01016"/>
    </source>
</evidence>
<dbReference type="FunFam" id="1.10.730.10:FF:000008">
    <property type="entry name" value="Arginine--tRNA ligase"/>
    <property type="match status" value="1"/>
</dbReference>
<evidence type="ECO:0000256" key="10">
    <source>
        <dbReference type="ARBA" id="ARBA00049339"/>
    </source>
</evidence>
<dbReference type="InterPro" id="IPR008909">
    <property type="entry name" value="DALR_anticod-bd"/>
</dbReference>
<dbReference type="Gene3D" id="3.30.1360.70">
    <property type="entry name" value="Arginyl tRNA synthetase N-terminal domain"/>
    <property type="match status" value="1"/>
</dbReference>
<comment type="similarity">
    <text evidence="2 11 12">Belongs to the class-I aminoacyl-tRNA synthetase family.</text>
</comment>